<keyword evidence="5" id="KW-0574">Periplasm</keyword>
<evidence type="ECO:0000256" key="6">
    <source>
        <dbReference type="ARBA" id="ARBA00023186"/>
    </source>
</evidence>
<sequence>MNKVMKWGMVFLLSMAVCGNAMAAFVLNGTRFIYEEGKKNLSFEVTNQAEETFGGQVWVDNTNQGDGVYMVPAPPFFKIGANQKQIVRIMKTDSRLPTDRESLFWLNVQEIPPKPKTEDKNVLSVAVNTKVKLIYRPKSLIEGRKEAEKTIRVVHNGGKTYLSNPTPYYFAVIGVKVNGQAVKLSSAEQNALAQMAPLSEVLIGKHALNGTVTIDAVNDWGGVDSYTLLKG</sequence>
<name>A0ABP1ZH93_9GAMM</name>
<dbReference type="SUPFAM" id="SSF49584">
    <property type="entry name" value="Periplasmic chaperone C-domain"/>
    <property type="match status" value="1"/>
</dbReference>
<feature type="domain" description="Pili assembly chaperone N-terminal" evidence="10">
    <location>
        <begin position="25"/>
        <end position="140"/>
    </location>
</feature>
<feature type="chain" id="PRO_5047123784" evidence="9">
    <location>
        <begin position="24"/>
        <end position="231"/>
    </location>
</feature>
<evidence type="ECO:0000313" key="12">
    <source>
        <dbReference type="EMBL" id="CRG52215.1"/>
    </source>
</evidence>
<dbReference type="Proteomes" id="UP000047420">
    <property type="component" value="Unassembled WGS sequence"/>
</dbReference>
<evidence type="ECO:0000256" key="3">
    <source>
        <dbReference type="ARBA" id="ARBA00022558"/>
    </source>
</evidence>
<dbReference type="PANTHER" id="PTHR30251">
    <property type="entry name" value="PILUS ASSEMBLY CHAPERONE"/>
    <property type="match status" value="1"/>
</dbReference>
<protein>
    <submittedName>
        <fullName evidence="12">Fimbrial chaperone protein</fullName>
    </submittedName>
</protein>
<keyword evidence="7" id="KW-0393">Immunoglobulin domain</keyword>
<dbReference type="InterPro" id="IPR036316">
    <property type="entry name" value="Pili_assmbl_chap_C_dom_sf"/>
</dbReference>
<comment type="subcellular location">
    <subcellularLocation>
        <location evidence="1 8">Periplasm</location>
    </subcellularLocation>
</comment>
<dbReference type="RefSeq" id="WP_033851176.1">
    <property type="nucleotide sequence ID" value="NZ_CBLG010000332.1"/>
</dbReference>
<proteinExistence type="inferred from homology"/>
<gene>
    <name evidence="12" type="primary">faeE</name>
    <name evidence="12" type="ORF">ERS008478_03884</name>
</gene>
<dbReference type="InterPro" id="IPR008962">
    <property type="entry name" value="PapD-like_sf"/>
</dbReference>
<reference evidence="12 13" key="1">
    <citation type="submission" date="2015-03" db="EMBL/GenBank/DDBJ databases">
        <authorList>
            <consortium name="Pathogen Informatics"/>
            <person name="Murphy D."/>
        </authorList>
    </citation>
    <scope>NUCLEOTIDE SEQUENCE [LARGE SCALE GENOMIC DNA]</scope>
    <source>
        <strain evidence="12 13">WP-931201</strain>
    </source>
</reference>
<dbReference type="InterPro" id="IPR013783">
    <property type="entry name" value="Ig-like_fold"/>
</dbReference>
<evidence type="ECO:0000259" key="11">
    <source>
        <dbReference type="Pfam" id="PF02753"/>
    </source>
</evidence>
<evidence type="ECO:0000256" key="4">
    <source>
        <dbReference type="ARBA" id="ARBA00022729"/>
    </source>
</evidence>
<dbReference type="InterPro" id="IPR050643">
    <property type="entry name" value="Periplasmic_pilus_chap"/>
</dbReference>
<keyword evidence="4 9" id="KW-0732">Signal</keyword>
<evidence type="ECO:0000256" key="7">
    <source>
        <dbReference type="ARBA" id="ARBA00023319"/>
    </source>
</evidence>
<dbReference type="InterPro" id="IPR001829">
    <property type="entry name" value="Pili_assmbl_chaperone_bac"/>
</dbReference>
<dbReference type="Gene3D" id="2.60.40.10">
    <property type="entry name" value="Immunoglobulins"/>
    <property type="match status" value="2"/>
</dbReference>
<organism evidence="12 13">
    <name type="scientific">Yersinia wautersii</name>
    <dbReference type="NCBI Taxonomy" id="1341643"/>
    <lineage>
        <taxon>Bacteria</taxon>
        <taxon>Pseudomonadati</taxon>
        <taxon>Pseudomonadota</taxon>
        <taxon>Gammaproteobacteria</taxon>
        <taxon>Enterobacterales</taxon>
        <taxon>Yersiniaceae</taxon>
        <taxon>Yersinia</taxon>
    </lineage>
</organism>
<keyword evidence="3" id="KW-1029">Fimbrium biogenesis</keyword>
<dbReference type="Pfam" id="PF00345">
    <property type="entry name" value="PapD_N"/>
    <property type="match status" value="1"/>
</dbReference>
<accession>A0ABP1ZH93</accession>
<evidence type="ECO:0000256" key="9">
    <source>
        <dbReference type="SAM" id="SignalP"/>
    </source>
</evidence>
<evidence type="ECO:0000256" key="2">
    <source>
        <dbReference type="ARBA" id="ARBA00007399"/>
    </source>
</evidence>
<evidence type="ECO:0000259" key="10">
    <source>
        <dbReference type="Pfam" id="PF00345"/>
    </source>
</evidence>
<dbReference type="SUPFAM" id="SSF49354">
    <property type="entry name" value="PapD-like"/>
    <property type="match status" value="1"/>
</dbReference>
<keyword evidence="6 8" id="KW-0143">Chaperone</keyword>
<dbReference type="PROSITE" id="PS00635">
    <property type="entry name" value="PILI_CHAPERONE"/>
    <property type="match status" value="1"/>
</dbReference>
<comment type="similarity">
    <text evidence="2 8">Belongs to the periplasmic pilus chaperone family.</text>
</comment>
<evidence type="ECO:0000256" key="8">
    <source>
        <dbReference type="RuleBase" id="RU003918"/>
    </source>
</evidence>
<comment type="caution">
    <text evidence="12">The sequence shown here is derived from an EMBL/GenBank/DDBJ whole genome shotgun (WGS) entry which is preliminary data.</text>
</comment>
<evidence type="ECO:0000256" key="1">
    <source>
        <dbReference type="ARBA" id="ARBA00004418"/>
    </source>
</evidence>
<dbReference type="InterPro" id="IPR018046">
    <property type="entry name" value="Pili_assmbl_chaperone_CS"/>
</dbReference>
<dbReference type="PRINTS" id="PR00969">
    <property type="entry name" value="CHAPERONPILI"/>
</dbReference>
<dbReference type="NCBIfam" id="NF011758">
    <property type="entry name" value="PRK15211.1"/>
    <property type="match status" value="1"/>
</dbReference>
<feature type="signal peptide" evidence="9">
    <location>
        <begin position="1"/>
        <end position="23"/>
    </location>
</feature>
<dbReference type="Pfam" id="PF02753">
    <property type="entry name" value="PapD_C"/>
    <property type="match status" value="1"/>
</dbReference>
<evidence type="ECO:0000256" key="5">
    <source>
        <dbReference type="ARBA" id="ARBA00022764"/>
    </source>
</evidence>
<dbReference type="PANTHER" id="PTHR30251:SF2">
    <property type="entry name" value="FIMBRIAL CHAPERONE YADV-RELATED"/>
    <property type="match status" value="1"/>
</dbReference>
<dbReference type="InterPro" id="IPR016147">
    <property type="entry name" value="Pili_assmbl_chaperone_N"/>
</dbReference>
<keyword evidence="13" id="KW-1185">Reference proteome</keyword>
<evidence type="ECO:0000313" key="13">
    <source>
        <dbReference type="Proteomes" id="UP000047420"/>
    </source>
</evidence>
<dbReference type="EMBL" id="CVMG01000041">
    <property type="protein sequence ID" value="CRG52215.1"/>
    <property type="molecule type" value="Genomic_DNA"/>
</dbReference>
<dbReference type="InterPro" id="IPR016148">
    <property type="entry name" value="Pili_assmbl_chaperone_C"/>
</dbReference>
<feature type="domain" description="Pili assembly chaperone C-terminal" evidence="11">
    <location>
        <begin position="163"/>
        <end position="224"/>
    </location>
</feature>